<dbReference type="CDD" id="cd11056">
    <property type="entry name" value="CYP6-like"/>
    <property type="match status" value="1"/>
</dbReference>
<dbReference type="InterPro" id="IPR001128">
    <property type="entry name" value="Cyt_P450"/>
</dbReference>
<accession>A0AAU7N4W7</accession>
<dbReference type="PANTHER" id="PTHR24292:SF54">
    <property type="entry name" value="CYP9F3-RELATED"/>
    <property type="match status" value="1"/>
</dbReference>
<protein>
    <recommendedName>
        <fullName evidence="5">unspecific monooxygenase</fullName>
        <ecNumber evidence="5">1.14.14.1</ecNumber>
    </recommendedName>
</protein>
<keyword evidence="12 16" id="KW-0503">Monooxygenase</keyword>
<dbReference type="InterPro" id="IPR017972">
    <property type="entry name" value="Cyt_P450_CS"/>
</dbReference>
<dbReference type="PANTHER" id="PTHR24292">
    <property type="entry name" value="CYTOCHROME P450"/>
    <property type="match status" value="1"/>
</dbReference>
<comment type="cofactor">
    <cofactor evidence="1 15">
        <name>heme</name>
        <dbReference type="ChEBI" id="CHEBI:30413"/>
    </cofactor>
</comment>
<dbReference type="InterPro" id="IPR036396">
    <property type="entry name" value="Cyt_P450_sf"/>
</dbReference>
<dbReference type="SUPFAM" id="SSF48264">
    <property type="entry name" value="Cytochrome P450"/>
    <property type="match status" value="1"/>
</dbReference>
<evidence type="ECO:0000256" key="15">
    <source>
        <dbReference type="PIRSR" id="PIRSR602401-1"/>
    </source>
</evidence>
<dbReference type="PROSITE" id="PS00086">
    <property type="entry name" value="CYTOCHROME_P450"/>
    <property type="match status" value="1"/>
</dbReference>
<proteinExistence type="evidence at transcript level"/>
<evidence type="ECO:0000256" key="14">
    <source>
        <dbReference type="ARBA" id="ARBA00047827"/>
    </source>
</evidence>
<dbReference type="FunFam" id="1.10.630.10:FF:000042">
    <property type="entry name" value="Cytochrome P450"/>
    <property type="match status" value="1"/>
</dbReference>
<dbReference type="Pfam" id="PF00067">
    <property type="entry name" value="p450"/>
    <property type="match status" value="1"/>
</dbReference>
<dbReference type="PRINTS" id="PR00385">
    <property type="entry name" value="P450"/>
</dbReference>
<evidence type="ECO:0000256" key="3">
    <source>
        <dbReference type="ARBA" id="ARBA00004406"/>
    </source>
</evidence>
<evidence type="ECO:0000256" key="2">
    <source>
        <dbReference type="ARBA" id="ARBA00004174"/>
    </source>
</evidence>
<dbReference type="Gene3D" id="1.10.630.10">
    <property type="entry name" value="Cytochrome P450"/>
    <property type="match status" value="1"/>
</dbReference>
<evidence type="ECO:0000256" key="12">
    <source>
        <dbReference type="ARBA" id="ARBA00023033"/>
    </source>
</evidence>
<comment type="subcellular location">
    <subcellularLocation>
        <location evidence="3">Endoplasmic reticulum membrane</location>
        <topology evidence="3">Peripheral membrane protein</topology>
    </subcellularLocation>
    <subcellularLocation>
        <location evidence="2">Microsome membrane</location>
        <topology evidence="2">Peripheral membrane protein</topology>
    </subcellularLocation>
</comment>
<evidence type="ECO:0000256" key="8">
    <source>
        <dbReference type="ARBA" id="ARBA00022824"/>
    </source>
</evidence>
<dbReference type="GO" id="GO:0016712">
    <property type="term" value="F:oxidoreductase activity, acting on paired donors, with incorporation or reduction of molecular oxygen, reduced flavin or flavoprotein as one donor, and incorporation of one atom of oxygen"/>
    <property type="evidence" value="ECO:0007669"/>
    <property type="project" value="UniProtKB-EC"/>
</dbReference>
<evidence type="ECO:0000256" key="16">
    <source>
        <dbReference type="RuleBase" id="RU000461"/>
    </source>
</evidence>
<comment type="catalytic activity">
    <reaction evidence="14">
        <text>an organic molecule + reduced [NADPH--hemoprotein reductase] + O2 = an alcohol + oxidized [NADPH--hemoprotein reductase] + H2O + H(+)</text>
        <dbReference type="Rhea" id="RHEA:17149"/>
        <dbReference type="Rhea" id="RHEA-COMP:11964"/>
        <dbReference type="Rhea" id="RHEA-COMP:11965"/>
        <dbReference type="ChEBI" id="CHEBI:15377"/>
        <dbReference type="ChEBI" id="CHEBI:15378"/>
        <dbReference type="ChEBI" id="CHEBI:15379"/>
        <dbReference type="ChEBI" id="CHEBI:30879"/>
        <dbReference type="ChEBI" id="CHEBI:57618"/>
        <dbReference type="ChEBI" id="CHEBI:58210"/>
        <dbReference type="ChEBI" id="CHEBI:142491"/>
        <dbReference type="EC" id="1.14.14.1"/>
    </reaction>
</comment>
<comment type="similarity">
    <text evidence="4 16">Belongs to the cytochrome P450 family.</text>
</comment>
<evidence type="ECO:0000256" key="1">
    <source>
        <dbReference type="ARBA" id="ARBA00001971"/>
    </source>
</evidence>
<evidence type="ECO:0000256" key="4">
    <source>
        <dbReference type="ARBA" id="ARBA00010617"/>
    </source>
</evidence>
<dbReference type="GO" id="GO:0005789">
    <property type="term" value="C:endoplasmic reticulum membrane"/>
    <property type="evidence" value="ECO:0007669"/>
    <property type="project" value="UniProtKB-SubCell"/>
</dbReference>
<dbReference type="EC" id="1.14.14.1" evidence="5"/>
<keyword evidence="10 16" id="KW-0560">Oxidoreductase</keyword>
<evidence type="ECO:0000256" key="9">
    <source>
        <dbReference type="ARBA" id="ARBA00022848"/>
    </source>
</evidence>
<evidence type="ECO:0000256" key="6">
    <source>
        <dbReference type="ARBA" id="ARBA00022617"/>
    </source>
</evidence>
<organism evidence="17">
    <name type="scientific">Maruca vitrata</name>
    <name type="common">Bean pod borer moth</name>
    <dbReference type="NCBI Taxonomy" id="497515"/>
    <lineage>
        <taxon>Eukaryota</taxon>
        <taxon>Metazoa</taxon>
        <taxon>Ecdysozoa</taxon>
        <taxon>Arthropoda</taxon>
        <taxon>Hexapoda</taxon>
        <taxon>Insecta</taxon>
        <taxon>Pterygota</taxon>
        <taxon>Neoptera</taxon>
        <taxon>Endopterygota</taxon>
        <taxon>Lepidoptera</taxon>
        <taxon>Glossata</taxon>
        <taxon>Ditrysia</taxon>
        <taxon>Pyraloidea</taxon>
        <taxon>Crambidae</taxon>
        <taxon>Spilomelinae</taxon>
        <taxon>Maruca</taxon>
    </lineage>
</organism>
<feature type="binding site" description="axial binding residue" evidence="15">
    <location>
        <position position="445"/>
    </location>
    <ligand>
        <name>heme</name>
        <dbReference type="ChEBI" id="CHEBI:30413"/>
    </ligand>
    <ligandPart>
        <name>Fe</name>
        <dbReference type="ChEBI" id="CHEBI:18248"/>
    </ligandPart>
</feature>
<dbReference type="InterPro" id="IPR002401">
    <property type="entry name" value="Cyt_P450_E_grp-I"/>
</dbReference>
<dbReference type="GO" id="GO:0005506">
    <property type="term" value="F:iron ion binding"/>
    <property type="evidence" value="ECO:0007669"/>
    <property type="project" value="InterPro"/>
</dbReference>
<evidence type="ECO:0000256" key="13">
    <source>
        <dbReference type="ARBA" id="ARBA00023136"/>
    </source>
</evidence>
<keyword evidence="9" id="KW-0492">Microsome</keyword>
<sequence>MAALVFVAILAGLVSVFYYWMKKKFSFWSERGVRGPKPYPIVGNFGSVILGRESGQMYLKRIYLEYEDEKLVGLYRGFQPVLLVRDLELLKQVLVKDFHVFQDRGMSRSRSKLSKNLFATGGETWKILRKTLTPVFTSRKLKDMIPLVLKCVNNFTKYVDSLVENNVEHEIKSLTSKYTLDVIGSCAFGLELNTATDAKNDFSIMAEKIFTPNTANRLLNILDMIIPGIRSLIVTNTEIQDFFLKLTQTVIQERDGKPSTRKDFMDLMLQLREEGKATRKIEDGVSEIEFDDYMIAAQSLVFYSAGYETSAATMSFMIHEMALNPDIQERIHEEVCQVYKKHNGELTYESVKDMPYLGMVFDETLRKYAVAGLLFRVSSEPYTFAGTNVSIPKGTPILVSGNGITMDPKYYPNPEVFNPEHFSPENLKNLPQCAYLPFGEGPRNCIGLRFAKVESLLGMAAFLKHFKVEPSSKTKSKIDFHPKRIVMVAQDGIWVKISKR</sequence>
<evidence type="ECO:0000256" key="5">
    <source>
        <dbReference type="ARBA" id="ARBA00012109"/>
    </source>
</evidence>
<name>A0AAU7N4W7_MARVT</name>
<dbReference type="EMBL" id="PP893333">
    <property type="protein sequence ID" value="XBQ57441.1"/>
    <property type="molecule type" value="mRNA"/>
</dbReference>
<dbReference type="InterPro" id="IPR050476">
    <property type="entry name" value="Insect_CytP450_Detox"/>
</dbReference>
<keyword evidence="6 15" id="KW-0349">Heme</keyword>
<evidence type="ECO:0000256" key="11">
    <source>
        <dbReference type="ARBA" id="ARBA00023004"/>
    </source>
</evidence>
<reference evidence="17" key="1">
    <citation type="submission" date="2024-06" db="EMBL/GenBank/DDBJ databases">
        <title>C18 oxylipin, EpOME, mediates the immune resolution at late infection stage in the legume pod borer, Maruca vitrata.</title>
        <authorList>
            <person name="Esmaeily M."/>
            <person name="kim Y."/>
        </authorList>
    </citation>
    <scope>NUCLEOTIDE SEQUENCE</scope>
    <source>
        <strain evidence="17">24</strain>
    </source>
</reference>
<keyword evidence="8" id="KW-0256">Endoplasmic reticulum</keyword>
<evidence type="ECO:0000256" key="7">
    <source>
        <dbReference type="ARBA" id="ARBA00022723"/>
    </source>
</evidence>
<dbReference type="AlphaFoldDB" id="A0AAU7N4W7"/>
<keyword evidence="11 15" id="KW-0408">Iron</keyword>
<evidence type="ECO:0000256" key="10">
    <source>
        <dbReference type="ARBA" id="ARBA00023002"/>
    </source>
</evidence>
<dbReference type="PRINTS" id="PR00463">
    <property type="entry name" value="EP450I"/>
</dbReference>
<evidence type="ECO:0000313" key="17">
    <source>
        <dbReference type="EMBL" id="XBQ57441.1"/>
    </source>
</evidence>
<dbReference type="GO" id="GO:0020037">
    <property type="term" value="F:heme binding"/>
    <property type="evidence" value="ECO:0007669"/>
    <property type="project" value="InterPro"/>
</dbReference>
<keyword evidence="7 15" id="KW-0479">Metal-binding</keyword>
<keyword evidence="13" id="KW-0472">Membrane</keyword>